<evidence type="ECO:0000313" key="1">
    <source>
        <dbReference type="EMBL" id="CAE7421095.1"/>
    </source>
</evidence>
<accession>A0A812R6H6</accession>
<dbReference type="AlphaFoldDB" id="A0A812R6H6"/>
<organism evidence="1 2">
    <name type="scientific">Symbiodinium natans</name>
    <dbReference type="NCBI Taxonomy" id="878477"/>
    <lineage>
        <taxon>Eukaryota</taxon>
        <taxon>Sar</taxon>
        <taxon>Alveolata</taxon>
        <taxon>Dinophyceae</taxon>
        <taxon>Suessiales</taxon>
        <taxon>Symbiodiniaceae</taxon>
        <taxon>Symbiodinium</taxon>
    </lineage>
</organism>
<comment type="caution">
    <text evidence="1">The sequence shown here is derived from an EMBL/GenBank/DDBJ whole genome shotgun (WGS) entry which is preliminary data.</text>
</comment>
<dbReference type="EMBL" id="CAJNDS010002301">
    <property type="protein sequence ID" value="CAE7421095.1"/>
    <property type="molecule type" value="Genomic_DNA"/>
</dbReference>
<evidence type="ECO:0000313" key="2">
    <source>
        <dbReference type="Proteomes" id="UP000604046"/>
    </source>
</evidence>
<sequence length="211" mass="24518">MSTQRQDFLRESELQERQNEAHIRLLNYSKKLEKAIKVLTEELPEGSVWRDAQVAQFLSFCPQYQRLNSMADLLRTEVSLIQQILRLMVQPPSEDQKEALRVGLKQSADLQLRIHMSYFQAFETLVGGLRLQNRFEDWPESLVRQSPENLAKSLRSHVIQSLPLVPGPEVFAQMVRSLPKEHQVDALRELLRLCREVIQEEPEEEEGACGR</sequence>
<proteinExistence type="predicted"/>
<keyword evidence="2" id="KW-1185">Reference proteome</keyword>
<gene>
    <name evidence="1" type="ORF">SNAT2548_LOCUS22909</name>
</gene>
<protein>
    <submittedName>
        <fullName evidence="1">Uncharacterized protein</fullName>
    </submittedName>
</protein>
<dbReference type="Proteomes" id="UP000604046">
    <property type="component" value="Unassembled WGS sequence"/>
</dbReference>
<reference evidence="1" key="1">
    <citation type="submission" date="2021-02" db="EMBL/GenBank/DDBJ databases">
        <authorList>
            <person name="Dougan E. K."/>
            <person name="Rhodes N."/>
            <person name="Thang M."/>
            <person name="Chan C."/>
        </authorList>
    </citation>
    <scope>NUCLEOTIDE SEQUENCE</scope>
</reference>
<name>A0A812R6H6_9DINO</name>